<dbReference type="RefSeq" id="WP_102297880.1">
    <property type="nucleotide sequence ID" value="NZ_JAAHTI010000001.1"/>
</dbReference>
<evidence type="ECO:0000259" key="1">
    <source>
        <dbReference type="Pfam" id="PF12728"/>
    </source>
</evidence>
<gene>
    <name evidence="2" type="ORF">BCV38_15215</name>
</gene>
<dbReference type="Gene3D" id="1.10.238.160">
    <property type="match status" value="1"/>
</dbReference>
<organism evidence="2 3">
    <name type="scientific">Vibrio lentus</name>
    <dbReference type="NCBI Taxonomy" id="136468"/>
    <lineage>
        <taxon>Bacteria</taxon>
        <taxon>Pseudomonadati</taxon>
        <taxon>Pseudomonadota</taxon>
        <taxon>Gammaproteobacteria</taxon>
        <taxon>Vibrionales</taxon>
        <taxon>Vibrionaceae</taxon>
        <taxon>Vibrio</taxon>
    </lineage>
</organism>
<proteinExistence type="predicted"/>
<dbReference type="EMBL" id="MCSB01000053">
    <property type="protein sequence ID" value="PME22180.1"/>
    <property type="molecule type" value="Genomic_DNA"/>
</dbReference>
<name>A0AA44VNC3_9VIBR</name>
<dbReference type="Pfam" id="PF12728">
    <property type="entry name" value="HTH_17"/>
    <property type="match status" value="1"/>
</dbReference>
<keyword evidence="3" id="KW-1185">Reference proteome</keyword>
<evidence type="ECO:0000313" key="3">
    <source>
        <dbReference type="Proteomes" id="UP000239763"/>
    </source>
</evidence>
<feature type="domain" description="Helix-turn-helix" evidence="1">
    <location>
        <begin position="8"/>
        <end position="57"/>
    </location>
</feature>
<dbReference type="AlphaFoldDB" id="A0AA44VNC3"/>
<reference evidence="2 3" key="1">
    <citation type="journal article" date="2018" name="Nature">
        <title>A major lineage of non-tailed dsDNA viruses as unrecognized killers of marine bacteria.</title>
        <authorList>
            <person name="Kauffman K.M."/>
            <person name="Hussain F.A."/>
            <person name="Yang J."/>
            <person name="Arevalo P."/>
            <person name="Brown J.M."/>
            <person name="Chang W.K."/>
            <person name="VanInsberghe D."/>
            <person name="Elsherbini J."/>
            <person name="Sharma R.S."/>
            <person name="Cutler M.B."/>
            <person name="Kelly L."/>
            <person name="Polz M.F."/>
        </authorList>
    </citation>
    <scope>NUCLEOTIDE SEQUENCE [LARGE SCALE GENOMIC DNA]</scope>
    <source>
        <strain evidence="2 3">10N.286.55.E1</strain>
    </source>
</reference>
<sequence>MIDRKFIRINELASQLGVTKVTIWRWRKEGRLPPATAISPRIVGWRCETIEAWLNEKTTELPY</sequence>
<dbReference type="SUPFAM" id="SSF46955">
    <property type="entry name" value="Putative DNA-binding domain"/>
    <property type="match status" value="1"/>
</dbReference>
<dbReference type="Proteomes" id="UP000239763">
    <property type="component" value="Unassembled WGS sequence"/>
</dbReference>
<comment type="caution">
    <text evidence="2">The sequence shown here is derived from an EMBL/GenBank/DDBJ whole genome shotgun (WGS) entry which is preliminary data.</text>
</comment>
<accession>A0AA44VNC3</accession>
<protein>
    <submittedName>
        <fullName evidence="2">Transcriptional regulator</fullName>
    </submittedName>
</protein>
<evidence type="ECO:0000313" key="2">
    <source>
        <dbReference type="EMBL" id="PME22180.1"/>
    </source>
</evidence>
<dbReference type="InterPro" id="IPR009061">
    <property type="entry name" value="DNA-bd_dom_put_sf"/>
</dbReference>
<dbReference type="InterPro" id="IPR041657">
    <property type="entry name" value="HTH_17"/>
</dbReference>